<reference evidence="1" key="1">
    <citation type="journal article" date="2023" name="Nat. Commun.">
        <title>Diploid and tetraploid genomes of Acorus and the evolution of monocots.</title>
        <authorList>
            <person name="Ma L."/>
            <person name="Liu K.W."/>
            <person name="Li Z."/>
            <person name="Hsiao Y.Y."/>
            <person name="Qi Y."/>
            <person name="Fu T."/>
            <person name="Tang G.D."/>
            <person name="Zhang D."/>
            <person name="Sun W.H."/>
            <person name="Liu D.K."/>
            <person name="Li Y."/>
            <person name="Chen G.Z."/>
            <person name="Liu X.D."/>
            <person name="Liao X.Y."/>
            <person name="Jiang Y.T."/>
            <person name="Yu X."/>
            <person name="Hao Y."/>
            <person name="Huang J."/>
            <person name="Zhao X.W."/>
            <person name="Ke S."/>
            <person name="Chen Y.Y."/>
            <person name="Wu W.L."/>
            <person name="Hsu J.L."/>
            <person name="Lin Y.F."/>
            <person name="Huang M.D."/>
            <person name="Li C.Y."/>
            <person name="Huang L."/>
            <person name="Wang Z.W."/>
            <person name="Zhao X."/>
            <person name="Zhong W.Y."/>
            <person name="Peng D.H."/>
            <person name="Ahmad S."/>
            <person name="Lan S."/>
            <person name="Zhang J.S."/>
            <person name="Tsai W.C."/>
            <person name="Van de Peer Y."/>
            <person name="Liu Z.J."/>
        </authorList>
    </citation>
    <scope>NUCLEOTIDE SEQUENCE</scope>
    <source>
        <strain evidence="1">SCP</strain>
    </source>
</reference>
<accession>A0AAV9AXU0</accession>
<keyword evidence="2" id="KW-1185">Reference proteome</keyword>
<protein>
    <submittedName>
        <fullName evidence="1">Uncharacterized protein</fullName>
    </submittedName>
</protein>
<comment type="caution">
    <text evidence="1">The sequence shown here is derived from an EMBL/GenBank/DDBJ whole genome shotgun (WGS) entry which is preliminary data.</text>
</comment>
<dbReference type="Proteomes" id="UP001179952">
    <property type="component" value="Unassembled WGS sequence"/>
</dbReference>
<dbReference type="EMBL" id="JAUJYN010000006">
    <property type="protein sequence ID" value="KAK1269203.1"/>
    <property type="molecule type" value="Genomic_DNA"/>
</dbReference>
<name>A0AAV9AXU0_ACOGR</name>
<reference evidence="1" key="2">
    <citation type="submission" date="2023-06" db="EMBL/GenBank/DDBJ databases">
        <authorList>
            <person name="Ma L."/>
            <person name="Liu K.-W."/>
            <person name="Li Z."/>
            <person name="Hsiao Y.-Y."/>
            <person name="Qi Y."/>
            <person name="Fu T."/>
            <person name="Tang G."/>
            <person name="Zhang D."/>
            <person name="Sun W.-H."/>
            <person name="Liu D.-K."/>
            <person name="Li Y."/>
            <person name="Chen G.-Z."/>
            <person name="Liu X.-D."/>
            <person name="Liao X.-Y."/>
            <person name="Jiang Y.-T."/>
            <person name="Yu X."/>
            <person name="Hao Y."/>
            <person name="Huang J."/>
            <person name="Zhao X.-W."/>
            <person name="Ke S."/>
            <person name="Chen Y.-Y."/>
            <person name="Wu W.-L."/>
            <person name="Hsu J.-L."/>
            <person name="Lin Y.-F."/>
            <person name="Huang M.-D."/>
            <person name="Li C.-Y."/>
            <person name="Huang L."/>
            <person name="Wang Z.-W."/>
            <person name="Zhao X."/>
            <person name="Zhong W.-Y."/>
            <person name="Peng D.-H."/>
            <person name="Ahmad S."/>
            <person name="Lan S."/>
            <person name="Zhang J.-S."/>
            <person name="Tsai W.-C."/>
            <person name="Van De Peer Y."/>
            <person name="Liu Z.-J."/>
        </authorList>
    </citation>
    <scope>NUCLEOTIDE SEQUENCE</scope>
    <source>
        <strain evidence="1">SCP</strain>
        <tissue evidence="1">Leaves</tissue>
    </source>
</reference>
<dbReference type="AlphaFoldDB" id="A0AAV9AXU0"/>
<sequence>MTCPVDTQAALIWEMENLCDVAEALVAEEERVTRSLLELPVWGSPRDLIVIVANGGSNDDSN</sequence>
<evidence type="ECO:0000313" key="2">
    <source>
        <dbReference type="Proteomes" id="UP001179952"/>
    </source>
</evidence>
<proteinExistence type="predicted"/>
<gene>
    <name evidence="1" type="ORF">QJS04_geneDACA005197</name>
</gene>
<evidence type="ECO:0000313" key="1">
    <source>
        <dbReference type="EMBL" id="KAK1269203.1"/>
    </source>
</evidence>
<organism evidence="1 2">
    <name type="scientific">Acorus gramineus</name>
    <name type="common">Dwarf sweet flag</name>
    <dbReference type="NCBI Taxonomy" id="55184"/>
    <lineage>
        <taxon>Eukaryota</taxon>
        <taxon>Viridiplantae</taxon>
        <taxon>Streptophyta</taxon>
        <taxon>Embryophyta</taxon>
        <taxon>Tracheophyta</taxon>
        <taxon>Spermatophyta</taxon>
        <taxon>Magnoliopsida</taxon>
        <taxon>Liliopsida</taxon>
        <taxon>Acoraceae</taxon>
        <taxon>Acorus</taxon>
    </lineage>
</organism>